<dbReference type="PANTHER" id="PTHR11017:SF560">
    <property type="entry name" value="RESISTANCE PROTEIN (TIR-NBS-LRR CLASS), PUTATIVE-RELATED"/>
    <property type="match status" value="1"/>
</dbReference>
<reference evidence="1" key="1">
    <citation type="journal article" date="2014" name="Nat. Commun.">
        <title>Genome sequence of mungbean and insights into evolution within Vigna species.</title>
        <authorList>
            <person name="Kang Y.J."/>
            <person name="Kim S.K."/>
            <person name="Kim M.Y."/>
            <person name="Lestari P."/>
            <person name="Kim K.H."/>
            <person name="Ha B.K."/>
            <person name="Jun T.H."/>
            <person name="Hwang W.J."/>
            <person name="Lee T."/>
            <person name="Lee J."/>
            <person name="Shim S."/>
            <person name="Yoon M.Y."/>
            <person name="Jang Y.E."/>
            <person name="Han K.S."/>
            <person name="Taeprayoon P."/>
            <person name="Yoon N."/>
            <person name="Somta P."/>
            <person name="Tanya P."/>
            <person name="Kim K.S."/>
            <person name="Gwag J.G."/>
            <person name="Moon J.K."/>
            <person name="Lee Y.H."/>
            <person name="Park B.S."/>
            <person name="Bombarely A."/>
            <person name="Doyle J.J."/>
            <person name="Jackson S.A."/>
            <person name="Schafleitner R."/>
            <person name="Srinives P."/>
            <person name="Varshney R.K."/>
            <person name="Lee S.H."/>
        </authorList>
    </citation>
    <scope>NUCLEOTIDE SEQUENCE [LARGE SCALE GENOMIC DNA]</scope>
    <source>
        <strain evidence="1">cv. VC1973A</strain>
    </source>
</reference>
<organism evidence="1 2">
    <name type="scientific">Vigna radiata var. radiata</name>
    <name type="common">Mung bean</name>
    <name type="synonym">Phaseolus aureus</name>
    <dbReference type="NCBI Taxonomy" id="3916"/>
    <lineage>
        <taxon>Eukaryota</taxon>
        <taxon>Viridiplantae</taxon>
        <taxon>Streptophyta</taxon>
        <taxon>Embryophyta</taxon>
        <taxon>Tracheophyta</taxon>
        <taxon>Spermatophyta</taxon>
        <taxon>Magnoliopsida</taxon>
        <taxon>eudicotyledons</taxon>
        <taxon>Gunneridae</taxon>
        <taxon>Pentapetalae</taxon>
        <taxon>rosids</taxon>
        <taxon>fabids</taxon>
        <taxon>Fabales</taxon>
        <taxon>Fabaceae</taxon>
        <taxon>Papilionoideae</taxon>
        <taxon>50 kb inversion clade</taxon>
        <taxon>NPAAA clade</taxon>
        <taxon>indigoferoid/millettioid clade</taxon>
        <taxon>Phaseoleae</taxon>
        <taxon>Vigna</taxon>
    </lineage>
</organism>
<evidence type="ECO:0000313" key="2">
    <source>
        <dbReference type="RefSeq" id="XP_022641637.1"/>
    </source>
</evidence>
<dbReference type="GO" id="GO:0006952">
    <property type="term" value="P:defense response"/>
    <property type="evidence" value="ECO:0007669"/>
    <property type="project" value="InterPro"/>
</dbReference>
<dbReference type="InterPro" id="IPR044974">
    <property type="entry name" value="Disease_R_plants"/>
</dbReference>
<dbReference type="Gene3D" id="3.80.10.10">
    <property type="entry name" value="Ribonuclease Inhibitor"/>
    <property type="match status" value="1"/>
</dbReference>
<sequence length="237" mass="27426">MGREIIHQEWSKEPGKRSRLWLQDDVKDVLKENTGTRAIEGLSLKLHSSSRDCLEACAFKEMKRLRLLQLDNVQLSGDYGHISKQLRWICWRGFPYKYIPINFHLENVIAIDFKHSRLQLVWEQPVVLERLKFLNLSHSKYLKETPDFSGLPSLEKLILKDCPNLCEVHQSIGRLRNLLLINLKDCTSLSYLPEEVYELRSLKILILSGCLKFPPIHIAKVKSLATIIAENTKPSAL</sequence>
<dbReference type="PANTHER" id="PTHR11017">
    <property type="entry name" value="LEUCINE-RICH REPEAT-CONTAINING PROTEIN"/>
    <property type="match status" value="1"/>
</dbReference>
<gene>
    <name evidence="2" type="primary">LOC111240500</name>
</gene>
<reference evidence="2" key="2">
    <citation type="submission" date="2025-08" db="UniProtKB">
        <authorList>
            <consortium name="RefSeq"/>
        </authorList>
    </citation>
    <scope>IDENTIFICATION</scope>
    <source>
        <tissue evidence="2">Leaf</tissue>
    </source>
</reference>
<dbReference type="AlphaFoldDB" id="A0A3Q0FH40"/>
<dbReference type="KEGG" id="vra:111240500"/>
<dbReference type="Proteomes" id="UP000087766">
    <property type="component" value="Chromosome 9"/>
</dbReference>
<evidence type="ECO:0000313" key="1">
    <source>
        <dbReference type="Proteomes" id="UP000087766"/>
    </source>
</evidence>
<dbReference type="SUPFAM" id="SSF52058">
    <property type="entry name" value="L domain-like"/>
    <property type="match status" value="1"/>
</dbReference>
<dbReference type="RefSeq" id="XP_022641637.1">
    <property type="nucleotide sequence ID" value="XM_022785916.1"/>
</dbReference>
<accession>A0A3Q0FH40</accession>
<protein>
    <submittedName>
        <fullName evidence="2">TMV resistance protein N-like</fullName>
    </submittedName>
</protein>
<dbReference type="STRING" id="3916.A0A3Q0FH40"/>
<dbReference type="GeneID" id="111240500"/>
<keyword evidence="1" id="KW-1185">Reference proteome</keyword>
<name>A0A3Q0FH40_VIGRR</name>
<proteinExistence type="predicted"/>
<dbReference type="InterPro" id="IPR032675">
    <property type="entry name" value="LRR_dom_sf"/>
</dbReference>